<evidence type="ECO:0000313" key="6">
    <source>
        <dbReference type="Proteomes" id="UP001150538"/>
    </source>
</evidence>
<dbReference type="Gene3D" id="3.40.50.1000">
    <property type="entry name" value="HAD superfamily/HAD-like"/>
    <property type="match status" value="1"/>
</dbReference>
<dbReference type="EMBL" id="JANBPU010000142">
    <property type="protein sequence ID" value="KAJ1915530.1"/>
    <property type="molecule type" value="Genomic_DNA"/>
</dbReference>
<organism evidence="5 6">
    <name type="scientific">Mycoemilia scoparia</name>
    <dbReference type="NCBI Taxonomy" id="417184"/>
    <lineage>
        <taxon>Eukaryota</taxon>
        <taxon>Fungi</taxon>
        <taxon>Fungi incertae sedis</taxon>
        <taxon>Zoopagomycota</taxon>
        <taxon>Kickxellomycotina</taxon>
        <taxon>Kickxellomycetes</taxon>
        <taxon>Kickxellales</taxon>
        <taxon>Kickxellaceae</taxon>
        <taxon>Mycoemilia</taxon>
    </lineage>
</organism>
<dbReference type="AlphaFoldDB" id="A0A9W8DS46"/>
<dbReference type="GO" id="GO:0008253">
    <property type="term" value="F:5'-nucleotidase activity"/>
    <property type="evidence" value="ECO:0007669"/>
    <property type="project" value="TreeGrafter"/>
</dbReference>
<keyword evidence="3" id="KW-0378">Hydrolase</keyword>
<dbReference type="SUPFAM" id="SSF56784">
    <property type="entry name" value="HAD-like"/>
    <property type="match status" value="1"/>
</dbReference>
<dbReference type="Pfam" id="PF05761">
    <property type="entry name" value="5_nucleotid"/>
    <property type="match status" value="1"/>
</dbReference>
<protein>
    <submittedName>
        <fullName evidence="5">Uncharacterized protein</fullName>
    </submittedName>
</protein>
<evidence type="ECO:0000256" key="1">
    <source>
        <dbReference type="ARBA" id="ARBA00009589"/>
    </source>
</evidence>
<dbReference type="NCBIfam" id="TIGR02244">
    <property type="entry name" value="HAD-IG-Ncltidse"/>
    <property type="match status" value="1"/>
</dbReference>
<dbReference type="PANTHER" id="PTHR12103:SF12">
    <property type="entry name" value="FI20020P1"/>
    <property type="match status" value="1"/>
</dbReference>
<reference evidence="5" key="1">
    <citation type="submission" date="2022-07" db="EMBL/GenBank/DDBJ databases">
        <title>Phylogenomic reconstructions and comparative analyses of Kickxellomycotina fungi.</title>
        <authorList>
            <person name="Reynolds N.K."/>
            <person name="Stajich J.E."/>
            <person name="Barry K."/>
            <person name="Grigoriev I.V."/>
            <person name="Crous P."/>
            <person name="Smith M.E."/>
        </authorList>
    </citation>
    <scope>NUCLEOTIDE SEQUENCE</scope>
    <source>
        <strain evidence="5">NBRC 100468</strain>
    </source>
</reference>
<accession>A0A9W8DS46</accession>
<proteinExistence type="inferred from homology"/>
<name>A0A9W8DS46_9FUNG</name>
<comment type="similarity">
    <text evidence="1">Belongs to the 5'(3')-deoxyribonucleotidase family.</text>
</comment>
<dbReference type="InterPro" id="IPR023214">
    <property type="entry name" value="HAD_sf"/>
</dbReference>
<dbReference type="GO" id="GO:0046872">
    <property type="term" value="F:metal ion binding"/>
    <property type="evidence" value="ECO:0007669"/>
    <property type="project" value="UniProtKB-KW"/>
</dbReference>
<dbReference type="InterPro" id="IPR036412">
    <property type="entry name" value="HAD-like_sf"/>
</dbReference>
<keyword evidence="2" id="KW-0479">Metal-binding</keyword>
<evidence type="ECO:0000256" key="4">
    <source>
        <dbReference type="ARBA" id="ARBA00022842"/>
    </source>
</evidence>
<dbReference type="Proteomes" id="UP001150538">
    <property type="component" value="Unassembled WGS sequence"/>
</dbReference>
<evidence type="ECO:0000313" key="5">
    <source>
        <dbReference type="EMBL" id="KAJ1915530.1"/>
    </source>
</evidence>
<evidence type="ECO:0000256" key="3">
    <source>
        <dbReference type="ARBA" id="ARBA00022801"/>
    </source>
</evidence>
<keyword evidence="6" id="KW-1185">Reference proteome</keyword>
<gene>
    <name evidence="5" type="ORF">H4219_004268</name>
</gene>
<dbReference type="OrthoDB" id="8062037at2759"/>
<evidence type="ECO:0000256" key="2">
    <source>
        <dbReference type="ARBA" id="ARBA00022723"/>
    </source>
</evidence>
<comment type="caution">
    <text evidence="5">The sequence shown here is derived from an EMBL/GenBank/DDBJ whole genome shotgun (WGS) entry which is preliminary data.</text>
</comment>
<dbReference type="InterPro" id="IPR008380">
    <property type="entry name" value="HAD-SF_hydro_IG_5-nucl"/>
</dbReference>
<dbReference type="PANTHER" id="PTHR12103">
    <property type="entry name" value="5'-NUCLEOTIDASE DOMAIN-CONTAINING"/>
    <property type="match status" value="1"/>
</dbReference>
<keyword evidence="4" id="KW-0460">Magnesium</keyword>
<sequence>MHALRSQWLSPNGNLAQVRDIPGINQCTSDEVFSNIELRLSRISTYGFDYDYTLAQYTEKLPETIYAMVRDLLIKHARYPSALRGLSYDPNFAIRGLHYDFHTGWLFKLDYLYNVQLETIYRGREQLRDLEELFALHHGQHISVDYVNENLYHLNDMFSVPEACLLADVTQYFIEHDISFHPRYLAEDIRRCAEVIHKGNGLDASPLHSLIMSDMNSFLNRAPKVFQHLDALKAAGKRLFLLTNSGFEFVDKGLQILFGTKDWRDLFDVAIVSARKPAWYSSNRPFRRVDTRFSNPNSRAQPWEYVNRFDDGEVYSGGNLTAFSPGKLRDAMDPTLQQGWKTGAIVHELDRELEILNTPDHRCNLAWMHQLENLLKKAQQKTRSQEFITSPAEVQSRFHSMLESWRDERKVIRAKLKDMNNAQFGSVFRTHKNPSLFAQKIRQFANLYTSGLGNFANYPLDFVFYPNRDILPHESFRSQLNSDGYINSL</sequence>